<dbReference type="OrthoDB" id="1909036at2759"/>
<dbReference type="EMBL" id="MLFT02000010">
    <property type="protein sequence ID" value="PHT37044.1"/>
    <property type="molecule type" value="Genomic_DNA"/>
</dbReference>
<dbReference type="STRING" id="33114.A0A2G2VVQ2"/>
<evidence type="ECO:0000256" key="1">
    <source>
        <dbReference type="SAM" id="MobiDB-lite"/>
    </source>
</evidence>
<proteinExistence type="predicted"/>
<feature type="compositionally biased region" description="Polar residues" evidence="1">
    <location>
        <begin position="72"/>
        <end position="85"/>
    </location>
</feature>
<keyword evidence="3" id="KW-1185">Reference proteome</keyword>
<reference evidence="3" key="2">
    <citation type="journal article" date="2017" name="J. Anim. Genet.">
        <title>Multiple reference genome sequences of hot pepper reveal the massive evolution of plant disease resistance genes by retroduplication.</title>
        <authorList>
            <person name="Kim S."/>
            <person name="Park J."/>
            <person name="Yeom S.-I."/>
            <person name="Kim Y.-M."/>
            <person name="Seo E."/>
            <person name="Kim K.-T."/>
            <person name="Kim M.-S."/>
            <person name="Lee J.M."/>
            <person name="Cheong K."/>
            <person name="Shin H.-S."/>
            <person name="Kim S.-B."/>
            <person name="Han K."/>
            <person name="Lee J."/>
            <person name="Park M."/>
            <person name="Lee H.-A."/>
            <person name="Lee H.-Y."/>
            <person name="Lee Y."/>
            <person name="Oh S."/>
            <person name="Lee J.H."/>
            <person name="Choi E."/>
            <person name="Choi E."/>
            <person name="Lee S.E."/>
            <person name="Jeon J."/>
            <person name="Kim H."/>
            <person name="Choi G."/>
            <person name="Song H."/>
            <person name="Lee J."/>
            <person name="Lee S.-C."/>
            <person name="Kwon J.-K."/>
            <person name="Lee H.-Y."/>
            <person name="Koo N."/>
            <person name="Hong Y."/>
            <person name="Kim R.W."/>
            <person name="Kang W.-H."/>
            <person name="Huh J.H."/>
            <person name="Kang B.-C."/>
            <person name="Yang T.-J."/>
            <person name="Lee Y.-H."/>
            <person name="Bennetzen J.L."/>
            <person name="Choi D."/>
        </authorList>
    </citation>
    <scope>NUCLEOTIDE SEQUENCE [LARGE SCALE GENOMIC DNA]</scope>
    <source>
        <strain evidence="3">cv. PBC81</strain>
    </source>
</reference>
<feature type="region of interest" description="Disordered" evidence="1">
    <location>
        <begin position="64"/>
        <end position="88"/>
    </location>
</feature>
<sequence>MLSEASASVCSPTVRIIAFQAIDPDLVHGLLEVEGALVGSSRTEKDCSQFDNDRLTLLLRPEPRNPLDMMQKGSSVSQSRDSNPNYAFPDRTRFRWVYIHP</sequence>
<accession>A0A2G2VVQ2</accession>
<evidence type="ECO:0000313" key="3">
    <source>
        <dbReference type="Proteomes" id="UP000224567"/>
    </source>
</evidence>
<evidence type="ECO:0000313" key="2">
    <source>
        <dbReference type="EMBL" id="PHT37044.1"/>
    </source>
</evidence>
<gene>
    <name evidence="2" type="ORF">CQW23_24744</name>
</gene>
<organism evidence="2 3">
    <name type="scientific">Capsicum baccatum</name>
    <name type="common">Peruvian pepper</name>
    <dbReference type="NCBI Taxonomy" id="33114"/>
    <lineage>
        <taxon>Eukaryota</taxon>
        <taxon>Viridiplantae</taxon>
        <taxon>Streptophyta</taxon>
        <taxon>Embryophyta</taxon>
        <taxon>Tracheophyta</taxon>
        <taxon>Spermatophyta</taxon>
        <taxon>Magnoliopsida</taxon>
        <taxon>eudicotyledons</taxon>
        <taxon>Gunneridae</taxon>
        <taxon>Pentapetalae</taxon>
        <taxon>asterids</taxon>
        <taxon>lamiids</taxon>
        <taxon>Solanales</taxon>
        <taxon>Solanaceae</taxon>
        <taxon>Solanoideae</taxon>
        <taxon>Capsiceae</taxon>
        <taxon>Capsicum</taxon>
    </lineage>
</organism>
<protein>
    <submittedName>
        <fullName evidence="2">Uncharacterized protein</fullName>
    </submittedName>
</protein>
<reference evidence="2 3" key="1">
    <citation type="journal article" date="2017" name="Genome Biol.">
        <title>New reference genome sequences of hot pepper reveal the massive evolution of plant disease-resistance genes by retroduplication.</title>
        <authorList>
            <person name="Kim S."/>
            <person name="Park J."/>
            <person name="Yeom S.I."/>
            <person name="Kim Y.M."/>
            <person name="Seo E."/>
            <person name="Kim K.T."/>
            <person name="Kim M.S."/>
            <person name="Lee J.M."/>
            <person name="Cheong K."/>
            <person name="Shin H.S."/>
            <person name="Kim S.B."/>
            <person name="Han K."/>
            <person name="Lee J."/>
            <person name="Park M."/>
            <person name="Lee H.A."/>
            <person name="Lee H.Y."/>
            <person name="Lee Y."/>
            <person name="Oh S."/>
            <person name="Lee J.H."/>
            <person name="Choi E."/>
            <person name="Choi E."/>
            <person name="Lee S.E."/>
            <person name="Jeon J."/>
            <person name="Kim H."/>
            <person name="Choi G."/>
            <person name="Song H."/>
            <person name="Lee J."/>
            <person name="Lee S.C."/>
            <person name="Kwon J.K."/>
            <person name="Lee H.Y."/>
            <person name="Koo N."/>
            <person name="Hong Y."/>
            <person name="Kim R.W."/>
            <person name="Kang W.H."/>
            <person name="Huh J.H."/>
            <person name="Kang B.C."/>
            <person name="Yang T.J."/>
            <person name="Lee Y.H."/>
            <person name="Bennetzen J.L."/>
            <person name="Choi D."/>
        </authorList>
    </citation>
    <scope>NUCLEOTIDE SEQUENCE [LARGE SCALE GENOMIC DNA]</scope>
    <source>
        <strain evidence="3">cv. PBC81</strain>
    </source>
</reference>
<dbReference type="Proteomes" id="UP000224567">
    <property type="component" value="Unassembled WGS sequence"/>
</dbReference>
<dbReference type="AlphaFoldDB" id="A0A2G2VVQ2"/>
<comment type="caution">
    <text evidence="2">The sequence shown here is derived from an EMBL/GenBank/DDBJ whole genome shotgun (WGS) entry which is preliminary data.</text>
</comment>
<name>A0A2G2VVQ2_CAPBA</name>